<keyword evidence="2" id="KW-0378">Hydrolase</keyword>
<dbReference type="PANTHER" id="PTHR42889:SF1">
    <property type="entry name" value="BLR3681 PROTEIN"/>
    <property type="match status" value="1"/>
</dbReference>
<evidence type="ECO:0000313" key="3">
    <source>
        <dbReference type="Proteomes" id="UP000219329"/>
    </source>
</evidence>
<proteinExistence type="predicted"/>
<gene>
    <name evidence="2" type="ORF">CNF02_07420</name>
</gene>
<protein>
    <submittedName>
        <fullName evidence="2">Amidohydrolase</fullName>
    </submittedName>
</protein>
<dbReference type="EMBL" id="NTJZ01000006">
    <property type="protein sequence ID" value="PDH33849.1"/>
    <property type="molecule type" value="Genomic_DNA"/>
</dbReference>
<dbReference type="AlphaFoldDB" id="A0A2A5WBJ1"/>
<reference evidence="2 3" key="1">
    <citation type="submission" date="2017-08" db="EMBL/GenBank/DDBJ databases">
        <title>Fine stratification of microbial communities through a metagenomic profile of the photic zone.</title>
        <authorList>
            <person name="Haro-Moreno J.M."/>
            <person name="Lopez-Perez M."/>
            <person name="De La Torre J."/>
            <person name="Picazo A."/>
            <person name="Camacho A."/>
            <person name="Rodriguez-Valera F."/>
        </authorList>
    </citation>
    <scope>NUCLEOTIDE SEQUENCE [LARGE SCALE GENOMIC DNA]</scope>
    <source>
        <strain evidence="2">MED-G28</strain>
    </source>
</reference>
<accession>A0A2A5WBJ1</accession>
<dbReference type="Proteomes" id="UP000219329">
    <property type="component" value="Unassembled WGS sequence"/>
</dbReference>
<dbReference type="Gene3D" id="3.20.20.140">
    <property type="entry name" value="Metal-dependent hydrolases"/>
    <property type="match status" value="1"/>
</dbReference>
<dbReference type="InterPro" id="IPR006680">
    <property type="entry name" value="Amidohydro-rel"/>
</dbReference>
<comment type="caution">
    <text evidence="2">The sequence shown here is derived from an EMBL/GenBank/DDBJ whole genome shotgun (WGS) entry which is preliminary data.</text>
</comment>
<dbReference type="Pfam" id="PF04909">
    <property type="entry name" value="Amidohydro_2"/>
    <property type="match status" value="1"/>
</dbReference>
<sequence>MTTKDLLDKDGLRLPIKIDSTSNGEYEPIPISERSQQGNKRALELATDYSKRKGQSRRQFLVSSCGAASTLLAINQANAYHGRTGGFYDVRDESALDNDSANAEVSGGEFIFDVQGHYVNPEGDWLGRIPPSSRPYAGMDKASCEAGATGDDRGYLNCLSESEFIKDIFLDSDTDIMVLSFVPSTRENEPVTIEDADKTRQIVAELSGSKRLMIHGRVNPNQEGDLEGMDELAENWNISAFKTYTQYGPGGIGFFLHDDPGVAMIERAQRLGVKNICVHKGLPFGPQSYEHSQSSDIGIVAKMFPDMNFLVYHSSFVGGNQEQEFVDGSGRDGIDTLIQSLVDNEVGPNANVFAELGSTWRFLMRDPDNAAHALGKLLKYCGEENVLWGTDSIWYGSPQDQIQAFRTFQISEEFRERYGYTEITSELRRKVFGLNASVPYGIDNAEIRALTSTDFVTKEKLAYQEDPQPNFLTYGPKNRREFLNFLKWGG</sequence>
<name>A0A2A5WBJ1_9GAMM</name>
<dbReference type="InterPro" id="IPR032466">
    <property type="entry name" value="Metal_Hydrolase"/>
</dbReference>
<evidence type="ECO:0000259" key="1">
    <source>
        <dbReference type="Pfam" id="PF04909"/>
    </source>
</evidence>
<dbReference type="GO" id="GO:0016787">
    <property type="term" value="F:hydrolase activity"/>
    <property type="evidence" value="ECO:0007669"/>
    <property type="project" value="UniProtKB-KW"/>
</dbReference>
<organism evidence="2 3">
    <name type="scientific">OM182 bacterium MED-G28</name>
    <dbReference type="NCBI Taxonomy" id="1986256"/>
    <lineage>
        <taxon>Bacteria</taxon>
        <taxon>Pseudomonadati</taxon>
        <taxon>Pseudomonadota</taxon>
        <taxon>Gammaproteobacteria</taxon>
        <taxon>OMG group</taxon>
        <taxon>OM182 clade</taxon>
    </lineage>
</organism>
<dbReference type="PANTHER" id="PTHR42889">
    <property type="entry name" value="BLR3681 PROTEIN"/>
    <property type="match status" value="1"/>
</dbReference>
<dbReference type="SUPFAM" id="SSF51556">
    <property type="entry name" value="Metallo-dependent hydrolases"/>
    <property type="match status" value="1"/>
</dbReference>
<feature type="domain" description="Amidohydrolase-related" evidence="1">
    <location>
        <begin position="258"/>
        <end position="436"/>
    </location>
</feature>
<evidence type="ECO:0000313" key="2">
    <source>
        <dbReference type="EMBL" id="PDH33849.1"/>
    </source>
</evidence>